<dbReference type="InterPro" id="IPR026392">
    <property type="entry name" value="Exo/Archaeosortase_dom"/>
</dbReference>
<evidence type="ECO:0000313" key="10">
    <source>
        <dbReference type="Proteomes" id="UP000286701"/>
    </source>
</evidence>
<feature type="transmembrane region" description="Helical" evidence="8">
    <location>
        <begin position="63"/>
        <end position="93"/>
    </location>
</feature>
<evidence type="ECO:0000256" key="5">
    <source>
        <dbReference type="ARBA" id="ARBA00022801"/>
    </source>
</evidence>
<dbReference type="OrthoDB" id="783041at2"/>
<dbReference type="NCBIfam" id="TIGR04178">
    <property type="entry name" value="exo_archaeo"/>
    <property type="match status" value="1"/>
</dbReference>
<dbReference type="InterPro" id="IPR031006">
    <property type="entry name" value="Exosort_XrtN"/>
</dbReference>
<comment type="subcellular location">
    <subcellularLocation>
        <location evidence="1">Cell membrane</location>
        <topology evidence="1">Multi-pass membrane protein</topology>
    </subcellularLocation>
</comment>
<dbReference type="EC" id="3.4.22.-" evidence="9"/>
<feature type="transmembrane region" description="Helical" evidence="8">
    <location>
        <begin position="236"/>
        <end position="260"/>
    </location>
</feature>
<reference evidence="9 10" key="1">
    <citation type="submission" date="2019-01" db="EMBL/GenBank/DDBJ databases">
        <title>Mucilaginibacter antarcticum sp. nov., isolated from antarctic soil.</title>
        <authorList>
            <person name="Yan Y.-Q."/>
            <person name="Du Z.-J."/>
        </authorList>
    </citation>
    <scope>NUCLEOTIDE SEQUENCE [LARGE SCALE GENOMIC DNA]</scope>
    <source>
        <strain evidence="9 10">F01003</strain>
    </source>
</reference>
<dbReference type="NCBIfam" id="TIGR04476">
    <property type="entry name" value="exosort_XrtN"/>
    <property type="match status" value="1"/>
</dbReference>
<evidence type="ECO:0000256" key="8">
    <source>
        <dbReference type="SAM" id="Phobius"/>
    </source>
</evidence>
<keyword evidence="4 8" id="KW-0812">Transmembrane</keyword>
<evidence type="ECO:0000256" key="1">
    <source>
        <dbReference type="ARBA" id="ARBA00004651"/>
    </source>
</evidence>
<dbReference type="AlphaFoldDB" id="A0A444MJ73"/>
<protein>
    <submittedName>
        <fullName evidence="9">Exosortase N</fullName>
        <ecNumber evidence="9">3.4.22.-</ecNumber>
    </submittedName>
</protein>
<comment type="caution">
    <text evidence="9">The sequence shown here is derived from an EMBL/GenBank/DDBJ whole genome shotgun (WGS) entry which is preliminary data.</text>
</comment>
<feature type="transmembrane region" description="Helical" evidence="8">
    <location>
        <begin position="12"/>
        <end position="29"/>
    </location>
</feature>
<proteinExistence type="predicted"/>
<keyword evidence="7 8" id="KW-0472">Membrane</keyword>
<gene>
    <name evidence="9" type="primary">xrtN</name>
    <name evidence="9" type="ORF">EPL05_21385</name>
</gene>
<feature type="transmembrane region" description="Helical" evidence="8">
    <location>
        <begin position="280"/>
        <end position="297"/>
    </location>
</feature>
<feature type="transmembrane region" description="Helical" evidence="8">
    <location>
        <begin position="105"/>
        <end position="123"/>
    </location>
</feature>
<feature type="transmembrane region" description="Helical" evidence="8">
    <location>
        <begin position="198"/>
        <end position="224"/>
    </location>
</feature>
<dbReference type="GO" id="GO:0005886">
    <property type="term" value="C:plasma membrane"/>
    <property type="evidence" value="ECO:0007669"/>
    <property type="project" value="UniProtKB-SubCell"/>
</dbReference>
<evidence type="ECO:0000256" key="6">
    <source>
        <dbReference type="ARBA" id="ARBA00022989"/>
    </source>
</evidence>
<dbReference type="RefSeq" id="WP_128536029.1">
    <property type="nucleotide sequence ID" value="NZ_SBIW01000012.1"/>
</dbReference>
<evidence type="ECO:0000256" key="2">
    <source>
        <dbReference type="ARBA" id="ARBA00022475"/>
    </source>
</evidence>
<keyword evidence="10" id="KW-1185">Reference proteome</keyword>
<feature type="transmembrane region" description="Helical" evidence="8">
    <location>
        <begin position="167"/>
        <end position="186"/>
    </location>
</feature>
<keyword evidence="3" id="KW-0645">Protease</keyword>
<accession>A0A444MJ73</accession>
<keyword evidence="2" id="KW-1003">Cell membrane</keyword>
<evidence type="ECO:0000256" key="3">
    <source>
        <dbReference type="ARBA" id="ARBA00022670"/>
    </source>
</evidence>
<dbReference type="Pfam" id="PF09721">
    <property type="entry name" value="Exosortase_EpsH"/>
    <property type="match status" value="1"/>
</dbReference>
<dbReference type="GO" id="GO:0006508">
    <property type="term" value="P:proteolysis"/>
    <property type="evidence" value="ECO:0007669"/>
    <property type="project" value="UniProtKB-KW"/>
</dbReference>
<keyword evidence="5 9" id="KW-0378">Hydrolase</keyword>
<evidence type="ECO:0000256" key="7">
    <source>
        <dbReference type="ARBA" id="ARBA00023136"/>
    </source>
</evidence>
<dbReference type="EMBL" id="SBIW01000012">
    <property type="protein sequence ID" value="RWY48136.1"/>
    <property type="molecule type" value="Genomic_DNA"/>
</dbReference>
<dbReference type="Proteomes" id="UP000286701">
    <property type="component" value="Unassembled WGS sequence"/>
</dbReference>
<dbReference type="InterPro" id="IPR019127">
    <property type="entry name" value="Exosortase"/>
</dbReference>
<organism evidence="9 10">
    <name type="scientific">Mucilaginibacter gilvus</name>
    <dbReference type="NCBI Taxonomy" id="2305909"/>
    <lineage>
        <taxon>Bacteria</taxon>
        <taxon>Pseudomonadati</taxon>
        <taxon>Bacteroidota</taxon>
        <taxon>Sphingobacteriia</taxon>
        <taxon>Sphingobacteriales</taxon>
        <taxon>Sphingobacteriaceae</taxon>
        <taxon>Mucilaginibacter</taxon>
    </lineage>
</organism>
<evidence type="ECO:0000256" key="4">
    <source>
        <dbReference type="ARBA" id="ARBA00022692"/>
    </source>
</evidence>
<sequence>MLTIPLKTPIKIPPAGLIGMVYLALALWFVPGYLIWNANLAMGLLLIPYICQADRTRYSLRYLLPALMTTGLAILLPVNTLFFTAMLFVVLLLIENSIGRLGDSLFFLIILISPVFGHFTRLGEFPVRLWLSERVADVLTAGGIPASPAGNQILLGNYEFSVDPACAGLNMLVMSVLIGLFVLAYYQKQTGKILNFKWLLLLCTVTLALNVVCNFFRILLLVAFKIMPGTFLHDAVGIGCLFVYVLVPLLLGIEPLLVWFGKTAAVKPMPEQKQGIRYPFLHIALLAVMLFVATHLVKADALVTSNNTIQLAGYQKKQLDGGILKFENSDALIYLKPTAFYAPEHDPMICWVGSGYAFKSIRKETIGKHELYTATLVKNTDRLYAAWWFDNGKLKTVNQFAWRWAAAKNEGQFYLLNVNASSPQKLKQKIEELTALDILKKSPIYLKNKSKN</sequence>
<name>A0A444MJ73_9SPHI</name>
<dbReference type="GO" id="GO:0008233">
    <property type="term" value="F:peptidase activity"/>
    <property type="evidence" value="ECO:0007669"/>
    <property type="project" value="UniProtKB-KW"/>
</dbReference>
<evidence type="ECO:0000313" key="9">
    <source>
        <dbReference type="EMBL" id="RWY48136.1"/>
    </source>
</evidence>
<keyword evidence="6 8" id="KW-1133">Transmembrane helix</keyword>